<organism evidence="1">
    <name type="scientific">Timema shepardi</name>
    <name type="common">Walking stick</name>
    <dbReference type="NCBI Taxonomy" id="629360"/>
    <lineage>
        <taxon>Eukaryota</taxon>
        <taxon>Metazoa</taxon>
        <taxon>Ecdysozoa</taxon>
        <taxon>Arthropoda</taxon>
        <taxon>Hexapoda</taxon>
        <taxon>Insecta</taxon>
        <taxon>Pterygota</taxon>
        <taxon>Neoptera</taxon>
        <taxon>Polyneoptera</taxon>
        <taxon>Phasmatodea</taxon>
        <taxon>Timematodea</taxon>
        <taxon>Timematoidea</taxon>
        <taxon>Timematidae</taxon>
        <taxon>Timema</taxon>
    </lineage>
</organism>
<proteinExistence type="predicted"/>
<evidence type="ECO:0000313" key="1">
    <source>
        <dbReference type="EMBL" id="CAD7260796.1"/>
    </source>
</evidence>
<dbReference type="AlphaFoldDB" id="A0A7R9G074"/>
<name>A0A7R9G074_TIMSH</name>
<reference evidence="1" key="1">
    <citation type="submission" date="2020-11" db="EMBL/GenBank/DDBJ databases">
        <authorList>
            <person name="Tran Van P."/>
        </authorList>
    </citation>
    <scope>NUCLEOTIDE SEQUENCE</scope>
</reference>
<sequence>MTLKQTYRDDITCGRTTGHILHSQTRHTGLNSTDLPDVLNYVITALKLRGGAGGGQEEGVRRKIVVIVALLVSSCTAQCGGIWGGYPGIYGDSSAAAAAAAASGSSGLYGGYDGLYGGGLIGSYPGIYDSSAAAAASSADSSGTPLLQPRVLLHQEVIPLPPLLQLFLLLDHLEIMKDLVTLVLRQLQVLLLQVETHHQQLLLQLLLLLDHLAFMEEDMVLV</sequence>
<gene>
    <name evidence="1" type="ORF">TSIB3V08_LOCUS4956</name>
</gene>
<protein>
    <submittedName>
        <fullName evidence="1">Uncharacterized protein</fullName>
    </submittedName>
</protein>
<accession>A0A7R9G074</accession>
<dbReference type="EMBL" id="OC001852">
    <property type="protein sequence ID" value="CAD7260796.1"/>
    <property type="molecule type" value="Genomic_DNA"/>
</dbReference>